<dbReference type="PROSITE" id="PS51257">
    <property type="entry name" value="PROKAR_LIPOPROTEIN"/>
    <property type="match status" value="1"/>
</dbReference>
<accession>A0ABW0K378</accession>
<sequence length="167" mass="18897">MKKWNKGVICLLIAIVFLVSGCQNQKEEQQATNVVMTKQEYVSALNRIGIKKLIRDIPDYGIVLHGVSMKRDEDIQKMKDMDKGNLPQFKTALGQLLNSTPPEEYKQFHSLLEDTMGEFAGSLQEMDNHLSDKDETTHLTQAATLYSSSAKKAIQMSQMAPYNELQE</sequence>
<reference evidence="3" key="1">
    <citation type="journal article" date="2019" name="Int. J. Syst. Evol. Microbiol.">
        <title>The Global Catalogue of Microorganisms (GCM) 10K type strain sequencing project: providing services to taxonomists for standard genome sequencing and annotation.</title>
        <authorList>
            <consortium name="The Broad Institute Genomics Platform"/>
            <consortium name="The Broad Institute Genome Sequencing Center for Infectious Disease"/>
            <person name="Wu L."/>
            <person name="Ma J."/>
        </authorList>
    </citation>
    <scope>NUCLEOTIDE SEQUENCE [LARGE SCALE GENOMIC DNA]</scope>
    <source>
        <strain evidence="3">KACC 11904</strain>
    </source>
</reference>
<dbReference type="EMBL" id="JBHSMJ010000009">
    <property type="protein sequence ID" value="MFC5447689.1"/>
    <property type="molecule type" value="Genomic_DNA"/>
</dbReference>
<proteinExistence type="predicted"/>
<protein>
    <recommendedName>
        <fullName evidence="4">Lipoprotein</fullName>
    </recommendedName>
</protein>
<keyword evidence="1" id="KW-0732">Signal</keyword>
<name>A0ABW0K378_9BACL</name>
<evidence type="ECO:0008006" key="4">
    <source>
        <dbReference type="Google" id="ProtNLM"/>
    </source>
</evidence>
<comment type="caution">
    <text evidence="2">The sequence shown here is derived from an EMBL/GenBank/DDBJ whole genome shotgun (WGS) entry which is preliminary data.</text>
</comment>
<keyword evidence="3" id="KW-1185">Reference proteome</keyword>
<gene>
    <name evidence="2" type="ORF">ACFPOG_05430</name>
</gene>
<dbReference type="Proteomes" id="UP001596044">
    <property type="component" value="Unassembled WGS sequence"/>
</dbReference>
<organism evidence="2 3">
    <name type="scientific">Paenibacillus aestuarii</name>
    <dbReference type="NCBI Taxonomy" id="516965"/>
    <lineage>
        <taxon>Bacteria</taxon>
        <taxon>Bacillati</taxon>
        <taxon>Bacillota</taxon>
        <taxon>Bacilli</taxon>
        <taxon>Bacillales</taxon>
        <taxon>Paenibacillaceae</taxon>
        <taxon>Paenibacillus</taxon>
    </lineage>
</organism>
<dbReference type="RefSeq" id="WP_270877436.1">
    <property type="nucleotide sequence ID" value="NZ_JAQFVF010000001.1"/>
</dbReference>
<feature type="signal peptide" evidence="1">
    <location>
        <begin position="1"/>
        <end position="25"/>
    </location>
</feature>
<evidence type="ECO:0000256" key="1">
    <source>
        <dbReference type="SAM" id="SignalP"/>
    </source>
</evidence>
<evidence type="ECO:0000313" key="3">
    <source>
        <dbReference type="Proteomes" id="UP001596044"/>
    </source>
</evidence>
<feature type="chain" id="PRO_5045063102" description="Lipoprotein" evidence="1">
    <location>
        <begin position="26"/>
        <end position="167"/>
    </location>
</feature>
<evidence type="ECO:0000313" key="2">
    <source>
        <dbReference type="EMBL" id="MFC5447689.1"/>
    </source>
</evidence>